<dbReference type="Pfam" id="PF01546">
    <property type="entry name" value="Peptidase_M20"/>
    <property type="match status" value="1"/>
</dbReference>
<dbReference type="SUPFAM" id="SSF53187">
    <property type="entry name" value="Zn-dependent exopeptidases"/>
    <property type="match status" value="1"/>
</dbReference>
<keyword evidence="1" id="KW-0479">Metal-binding</keyword>
<evidence type="ECO:0000256" key="1">
    <source>
        <dbReference type="ARBA" id="ARBA00022723"/>
    </source>
</evidence>
<proteinExistence type="predicted"/>
<dbReference type="Gene3D" id="3.30.70.360">
    <property type="match status" value="1"/>
</dbReference>
<reference evidence="4 5" key="1">
    <citation type="submission" date="2023-06" db="EMBL/GenBank/DDBJ databases">
        <title>Aquibacillus rhizosphaerae LR5S19.</title>
        <authorList>
            <person name="Sun J.-Q."/>
        </authorList>
    </citation>
    <scope>NUCLEOTIDE SEQUENCE [LARGE SCALE GENOMIC DNA]</scope>
    <source>
        <strain evidence="4 5">LR5S19</strain>
    </source>
</reference>
<dbReference type="PANTHER" id="PTHR43808">
    <property type="entry name" value="ACETYLORNITHINE DEACETYLASE"/>
    <property type="match status" value="1"/>
</dbReference>
<sequence length="378" mass="41035">MLKYIEQQHDAMLQLIKQLVSIDSGSHDKQGVDKVGQILTDYYKQLGFIVNVSHEKEFGNHLIIQHKDAIEPNIIVLAHMDTVFPKGTANERPFRIKGDRAYGPGVIDMKASLVTLLYALKSLIETGNLGYKDVQIVINSDEEIGSITSRQLIEKMASNKKYALVMEPARKNGALVSSRRGKGNYTLSVLGKAAHSGIEPEKGRSAIEELAHKVIQLHELSDPDHGINVNVGVIEGGSSVNTISEHATAQIDIRISEMDQAIPLEEKLEEICASTDVYGTSVSLEGEINRPPMEKTKKTELLLKIIKEAGVSIGVKVKDTATGGGSDASFTAALGIPTIDGLGPVGGNAHSDKEYLELESITPRTLLLATVIQRLSEK</sequence>
<dbReference type="Proteomes" id="UP001235343">
    <property type="component" value="Unassembled WGS sequence"/>
</dbReference>
<dbReference type="InterPro" id="IPR036264">
    <property type="entry name" value="Bact_exopeptidase_dim_dom"/>
</dbReference>
<feature type="domain" description="Peptidase M20 dimerisation" evidence="3">
    <location>
        <begin position="178"/>
        <end position="275"/>
    </location>
</feature>
<evidence type="ECO:0000313" key="5">
    <source>
        <dbReference type="Proteomes" id="UP001235343"/>
    </source>
</evidence>
<dbReference type="InterPro" id="IPR017150">
    <property type="entry name" value="Pept_M20_glutamate_carboxypep"/>
</dbReference>
<keyword evidence="5" id="KW-1185">Reference proteome</keyword>
<dbReference type="EMBL" id="JASTZU010000018">
    <property type="protein sequence ID" value="MDL4839617.1"/>
    <property type="molecule type" value="Genomic_DNA"/>
</dbReference>
<gene>
    <name evidence="4" type="ORF">QQS35_03980</name>
</gene>
<evidence type="ECO:0000313" key="4">
    <source>
        <dbReference type="EMBL" id="MDL4839617.1"/>
    </source>
</evidence>
<dbReference type="CDD" id="cd03885">
    <property type="entry name" value="M20_CPDG2"/>
    <property type="match status" value="1"/>
</dbReference>
<dbReference type="InterPro" id="IPR002933">
    <property type="entry name" value="Peptidase_M20"/>
</dbReference>
<comment type="caution">
    <text evidence="4">The sequence shown here is derived from an EMBL/GenBank/DDBJ whole genome shotgun (WGS) entry which is preliminary data.</text>
</comment>
<dbReference type="InterPro" id="IPR011650">
    <property type="entry name" value="Peptidase_M20_dimer"/>
</dbReference>
<dbReference type="SUPFAM" id="SSF55031">
    <property type="entry name" value="Bacterial exopeptidase dimerisation domain"/>
    <property type="match status" value="1"/>
</dbReference>
<dbReference type="PANTHER" id="PTHR43808:SF9">
    <property type="entry name" value="BLL0789 PROTEIN"/>
    <property type="match status" value="1"/>
</dbReference>
<name>A0ABT7L330_9BACI</name>
<accession>A0ABT7L330</accession>
<evidence type="ECO:0000259" key="3">
    <source>
        <dbReference type="Pfam" id="PF07687"/>
    </source>
</evidence>
<evidence type="ECO:0000256" key="2">
    <source>
        <dbReference type="ARBA" id="ARBA00022801"/>
    </source>
</evidence>
<dbReference type="RefSeq" id="WP_285930537.1">
    <property type="nucleotide sequence ID" value="NZ_JASTZU010000018.1"/>
</dbReference>
<protein>
    <submittedName>
        <fullName evidence="4">M20 family metallopeptidase</fullName>
    </submittedName>
</protein>
<dbReference type="Pfam" id="PF07687">
    <property type="entry name" value="M20_dimer"/>
    <property type="match status" value="1"/>
</dbReference>
<organism evidence="4 5">
    <name type="scientific">Aquibacillus rhizosphaerae</name>
    <dbReference type="NCBI Taxonomy" id="3051431"/>
    <lineage>
        <taxon>Bacteria</taxon>
        <taxon>Bacillati</taxon>
        <taxon>Bacillota</taxon>
        <taxon>Bacilli</taxon>
        <taxon>Bacillales</taxon>
        <taxon>Bacillaceae</taxon>
        <taxon>Aquibacillus</taxon>
    </lineage>
</organism>
<dbReference type="PIRSF" id="PIRSF037238">
    <property type="entry name" value="Carboxypeptidase_G2"/>
    <property type="match status" value="1"/>
</dbReference>
<keyword evidence="2" id="KW-0378">Hydrolase</keyword>
<dbReference type="Gene3D" id="3.40.630.10">
    <property type="entry name" value="Zn peptidases"/>
    <property type="match status" value="1"/>
</dbReference>
<dbReference type="InterPro" id="IPR050072">
    <property type="entry name" value="Peptidase_M20A"/>
</dbReference>